<dbReference type="RefSeq" id="WP_338446655.1">
    <property type="nucleotide sequence ID" value="NZ_CP144918.1"/>
</dbReference>
<reference evidence="6 7" key="1">
    <citation type="submission" date="2024-02" db="EMBL/GenBank/DDBJ databases">
        <title>The whole genome sequence of five bacterial samples isolated from Abu Dhabi Sabkha-shore region.</title>
        <authorList>
            <person name="Sudalaimuthuasari N."/>
            <person name="Sarfraz B."/>
            <person name="Tuyisabe J.D."/>
            <person name="Mugisha Ntwali L.D.M."/>
            <person name="Ali A.I.A.A."/>
            <person name="Almansoori S.Z.A."/>
            <person name="Alajami H.S.A."/>
            <person name="Almeqbaali A.A.S."/>
            <person name="Kundu B."/>
            <person name="Saeed E.E."/>
            <person name="Sukumarinath V."/>
            <person name="Mishra A.K."/>
            <person name="Hazzouri K.M."/>
            <person name="Almaskari R."/>
            <person name="Sharma A.K."/>
            <person name="Amiri K.M.A."/>
        </authorList>
    </citation>
    <scope>NUCLEOTIDE SEQUENCE [LARGE SCALE GENOMIC DNA]</scope>
    <source>
        <strain evidence="7">kcgeb_sd</strain>
    </source>
</reference>
<evidence type="ECO:0000259" key="5">
    <source>
        <dbReference type="PROSITE" id="PS51935"/>
    </source>
</evidence>
<feature type="domain" description="NlpC/P60" evidence="5">
    <location>
        <begin position="3"/>
        <end position="138"/>
    </location>
</feature>
<evidence type="ECO:0000256" key="3">
    <source>
        <dbReference type="ARBA" id="ARBA00022801"/>
    </source>
</evidence>
<keyword evidence="7" id="KW-1185">Reference proteome</keyword>
<evidence type="ECO:0000256" key="1">
    <source>
        <dbReference type="ARBA" id="ARBA00007074"/>
    </source>
</evidence>
<dbReference type="PROSITE" id="PS51935">
    <property type="entry name" value="NLPC_P60"/>
    <property type="match status" value="1"/>
</dbReference>
<dbReference type="Proteomes" id="UP001335183">
    <property type="component" value="Chromosome"/>
</dbReference>
<keyword evidence="3" id="KW-0378">Hydrolase</keyword>
<dbReference type="Gene3D" id="3.90.1720.10">
    <property type="entry name" value="endopeptidase domain like (from Nostoc punctiforme)"/>
    <property type="match status" value="1"/>
</dbReference>
<dbReference type="InterPro" id="IPR038765">
    <property type="entry name" value="Papain-like_cys_pep_sf"/>
</dbReference>
<gene>
    <name evidence="6" type="ORF">V5F89_02325</name>
</gene>
<evidence type="ECO:0000256" key="4">
    <source>
        <dbReference type="ARBA" id="ARBA00022807"/>
    </source>
</evidence>
<accession>A0ABZ2D434</accession>
<sequence>MTCDSAAAVARAAQALVGAPYRLHGRDPRSGLDCVGLVAAALAAADLPVDPPAGYGLRNRDPAAPDAIARRCALRPVSTPVRRGDIVMARPGPAQLHLLVCADPDTFIHAHAGLRRIVAMPGPLPWPVLRHWRPGGKD</sequence>
<organism evidence="6 7">
    <name type="scientific">Pelagerythrobacter marensis</name>
    <dbReference type="NCBI Taxonomy" id="543877"/>
    <lineage>
        <taxon>Bacteria</taxon>
        <taxon>Pseudomonadati</taxon>
        <taxon>Pseudomonadota</taxon>
        <taxon>Alphaproteobacteria</taxon>
        <taxon>Sphingomonadales</taxon>
        <taxon>Erythrobacteraceae</taxon>
        <taxon>Pelagerythrobacter</taxon>
    </lineage>
</organism>
<keyword evidence="2" id="KW-0645">Protease</keyword>
<dbReference type="InterPro" id="IPR000064">
    <property type="entry name" value="NLP_P60_dom"/>
</dbReference>
<dbReference type="EMBL" id="CP144918">
    <property type="protein sequence ID" value="WWA47767.1"/>
    <property type="molecule type" value="Genomic_DNA"/>
</dbReference>
<evidence type="ECO:0000256" key="2">
    <source>
        <dbReference type="ARBA" id="ARBA00022670"/>
    </source>
</evidence>
<dbReference type="SUPFAM" id="SSF54001">
    <property type="entry name" value="Cysteine proteinases"/>
    <property type="match status" value="1"/>
</dbReference>
<comment type="similarity">
    <text evidence="1">Belongs to the peptidase C40 family.</text>
</comment>
<keyword evidence="4" id="KW-0788">Thiol protease</keyword>
<dbReference type="Pfam" id="PF00877">
    <property type="entry name" value="NLPC_P60"/>
    <property type="match status" value="1"/>
</dbReference>
<proteinExistence type="inferred from homology"/>
<evidence type="ECO:0000313" key="7">
    <source>
        <dbReference type="Proteomes" id="UP001335183"/>
    </source>
</evidence>
<evidence type="ECO:0000313" key="6">
    <source>
        <dbReference type="EMBL" id="WWA47767.1"/>
    </source>
</evidence>
<protein>
    <submittedName>
        <fullName evidence="6">NlpC/P60 family protein</fullName>
    </submittedName>
</protein>
<name>A0ABZ2D434_9SPHN</name>